<gene>
    <name evidence="1" type="ORF">SAY86_024938</name>
</gene>
<comment type="caution">
    <text evidence="1">The sequence shown here is derived from an EMBL/GenBank/DDBJ whole genome shotgun (WGS) entry which is preliminary data.</text>
</comment>
<dbReference type="EMBL" id="JAXQNO010000004">
    <property type="protein sequence ID" value="KAK4799573.1"/>
    <property type="molecule type" value="Genomic_DNA"/>
</dbReference>
<accession>A0AAN7LZZ8</accession>
<evidence type="ECO:0000313" key="2">
    <source>
        <dbReference type="Proteomes" id="UP001346149"/>
    </source>
</evidence>
<sequence length="136" mass="15785">MKYDTYESLCWCNRVLSRIILRQKHFFLLLTSYNHTTLQISSISSLLSITASDPMLCSKVLGLCGFLLQDSGVYQDISKDPIEIKEILKGNKHIKHGVPMFPFNEYTKYWYNIASLVRQFSIKRPSRSFSNTPLKK</sequence>
<dbReference type="Proteomes" id="UP001346149">
    <property type="component" value="Unassembled WGS sequence"/>
</dbReference>
<keyword evidence="2" id="KW-1185">Reference proteome</keyword>
<protein>
    <submittedName>
        <fullName evidence="1">Uncharacterized protein</fullName>
    </submittedName>
</protein>
<organism evidence="1 2">
    <name type="scientific">Trapa natans</name>
    <name type="common">Water chestnut</name>
    <dbReference type="NCBI Taxonomy" id="22666"/>
    <lineage>
        <taxon>Eukaryota</taxon>
        <taxon>Viridiplantae</taxon>
        <taxon>Streptophyta</taxon>
        <taxon>Embryophyta</taxon>
        <taxon>Tracheophyta</taxon>
        <taxon>Spermatophyta</taxon>
        <taxon>Magnoliopsida</taxon>
        <taxon>eudicotyledons</taxon>
        <taxon>Gunneridae</taxon>
        <taxon>Pentapetalae</taxon>
        <taxon>rosids</taxon>
        <taxon>malvids</taxon>
        <taxon>Myrtales</taxon>
        <taxon>Lythraceae</taxon>
        <taxon>Trapa</taxon>
    </lineage>
</organism>
<reference evidence="1 2" key="1">
    <citation type="journal article" date="2023" name="Hortic Res">
        <title>Pangenome of water caltrop reveals structural variations and asymmetric subgenome divergence after allopolyploidization.</title>
        <authorList>
            <person name="Zhang X."/>
            <person name="Chen Y."/>
            <person name="Wang L."/>
            <person name="Yuan Y."/>
            <person name="Fang M."/>
            <person name="Shi L."/>
            <person name="Lu R."/>
            <person name="Comes H.P."/>
            <person name="Ma Y."/>
            <person name="Chen Y."/>
            <person name="Huang G."/>
            <person name="Zhou Y."/>
            <person name="Zheng Z."/>
            <person name="Qiu Y."/>
        </authorList>
    </citation>
    <scope>NUCLEOTIDE SEQUENCE [LARGE SCALE GENOMIC DNA]</scope>
    <source>
        <strain evidence="1">F231</strain>
    </source>
</reference>
<dbReference type="AlphaFoldDB" id="A0AAN7LZZ8"/>
<name>A0AAN7LZZ8_TRANT</name>
<evidence type="ECO:0000313" key="1">
    <source>
        <dbReference type="EMBL" id="KAK4799573.1"/>
    </source>
</evidence>
<proteinExistence type="predicted"/>